<dbReference type="GO" id="GO:0015643">
    <property type="term" value="F:toxic substance binding"/>
    <property type="evidence" value="ECO:0007669"/>
    <property type="project" value="InterPro"/>
</dbReference>
<reference evidence="3" key="1">
    <citation type="submission" date="2020-12" db="EMBL/GenBank/DDBJ databases">
        <title>Paenibacillus polymyxa LMG 27872: a double-edged sword.</title>
        <authorList>
            <person name="Langendries S."/>
            <person name="Garcia Mendez S."/>
            <person name="Beirinckx S."/>
            <person name="Viaene T."/>
            <person name="Baeyen S."/>
            <person name="Goeminne G."/>
            <person name="Willems A."/>
            <person name="Debode J."/>
            <person name="Goormachtig S."/>
        </authorList>
    </citation>
    <scope>NUCLEOTIDE SEQUENCE</scope>
    <source>
        <strain evidence="3">LMG 27872</strain>
    </source>
</reference>
<organism evidence="3 4">
    <name type="scientific">Paenibacillus polymyxa</name>
    <name type="common">Bacillus polymyxa</name>
    <dbReference type="NCBI Taxonomy" id="1406"/>
    <lineage>
        <taxon>Bacteria</taxon>
        <taxon>Bacillati</taxon>
        <taxon>Bacillota</taxon>
        <taxon>Bacilli</taxon>
        <taxon>Bacillales</taxon>
        <taxon>Paenibacillaceae</taxon>
        <taxon>Paenibacillus</taxon>
    </lineage>
</organism>
<protein>
    <submittedName>
        <fullName evidence="3">Bacteriocin immunity protein</fullName>
    </submittedName>
</protein>
<name>A0A8I1IWE6_PAEPO</name>
<evidence type="ECO:0000256" key="2">
    <source>
        <dbReference type="ARBA" id="ARBA00023025"/>
    </source>
</evidence>
<dbReference type="EMBL" id="JAEHFQ010000001">
    <property type="protein sequence ID" value="MBM0631545.1"/>
    <property type="molecule type" value="Genomic_DNA"/>
</dbReference>
<dbReference type="InterPro" id="IPR000290">
    <property type="entry name" value="Colicin_pyocin"/>
</dbReference>
<keyword evidence="2" id="KW-0079">Bacteriocin immunity</keyword>
<evidence type="ECO:0000313" key="3">
    <source>
        <dbReference type="EMBL" id="MBM0631545.1"/>
    </source>
</evidence>
<sequence>MSLDQANQELQNLDRLERSELIELVEKIIRDEGTEEEIDSMLTIVKQNTPHPGISNLIYWDDRDLSAAEIVDEALRYQPIILPPHESSP</sequence>
<dbReference type="Proteomes" id="UP000650605">
    <property type="component" value="Unassembled WGS sequence"/>
</dbReference>
<evidence type="ECO:0000313" key="4">
    <source>
        <dbReference type="Proteomes" id="UP000650605"/>
    </source>
</evidence>
<evidence type="ECO:0000256" key="1">
    <source>
        <dbReference type="ARBA" id="ARBA00009346"/>
    </source>
</evidence>
<dbReference type="AlphaFoldDB" id="A0A8I1IWE6"/>
<dbReference type="InterPro" id="IPR035900">
    <property type="entry name" value="Colicin_E_sf"/>
</dbReference>
<dbReference type="CDD" id="cd16363">
    <property type="entry name" value="Col_Im_like"/>
    <property type="match status" value="1"/>
</dbReference>
<accession>A0A8I1IWE6</accession>
<dbReference type="Gene3D" id="1.10.1200.20">
    <property type="entry name" value="Colicin E immunity protein"/>
    <property type="match status" value="1"/>
</dbReference>
<dbReference type="SUPFAM" id="SSF47345">
    <property type="entry name" value="Colicin E immunity proteins"/>
    <property type="match status" value="1"/>
</dbReference>
<dbReference type="GO" id="GO:0030153">
    <property type="term" value="P:bacteriocin immunity"/>
    <property type="evidence" value="ECO:0007669"/>
    <property type="project" value="UniProtKB-KW"/>
</dbReference>
<proteinExistence type="inferred from homology"/>
<gene>
    <name evidence="3" type="ORF">JDW19_00105</name>
</gene>
<comment type="caution">
    <text evidence="3">The sequence shown here is derived from an EMBL/GenBank/DDBJ whole genome shotgun (WGS) entry which is preliminary data.</text>
</comment>
<comment type="similarity">
    <text evidence="1">Belongs to the colicins ColE2/ColE8/ColE9 and pyocins S1/S2 family.</text>
</comment>
<dbReference type="RefSeq" id="WP_069012172.1">
    <property type="nucleotide sequence ID" value="NZ_JAEHFQ010000001.1"/>
</dbReference>